<proteinExistence type="predicted"/>
<reference evidence="1" key="1">
    <citation type="submission" date="2023-08" db="EMBL/GenBank/DDBJ databases">
        <authorList>
            <person name="Alioto T."/>
            <person name="Alioto T."/>
            <person name="Gomez Garrido J."/>
        </authorList>
    </citation>
    <scope>NUCLEOTIDE SEQUENCE</scope>
</reference>
<gene>
    <name evidence="1" type="ORF">OCTVUL_1B022416</name>
</gene>
<name>A0AA36AY55_OCTVU</name>
<dbReference type="AlphaFoldDB" id="A0AA36AY55"/>
<protein>
    <submittedName>
        <fullName evidence="1">Uncharacterized protein</fullName>
    </submittedName>
</protein>
<organism evidence="1 2">
    <name type="scientific">Octopus vulgaris</name>
    <name type="common">Common octopus</name>
    <dbReference type="NCBI Taxonomy" id="6645"/>
    <lineage>
        <taxon>Eukaryota</taxon>
        <taxon>Metazoa</taxon>
        <taxon>Spiralia</taxon>
        <taxon>Lophotrochozoa</taxon>
        <taxon>Mollusca</taxon>
        <taxon>Cephalopoda</taxon>
        <taxon>Coleoidea</taxon>
        <taxon>Octopodiformes</taxon>
        <taxon>Octopoda</taxon>
        <taxon>Incirrata</taxon>
        <taxon>Octopodidae</taxon>
        <taxon>Octopus</taxon>
    </lineage>
</organism>
<sequence length="66" mass="7742">MGLHLCALDIFSIQPYNISPIKAEFFTCDNVWFDHCPKARLTFSPDVIMNTRCYEGLQLRKGFWKN</sequence>
<accession>A0AA36AY55</accession>
<keyword evidence="2" id="KW-1185">Reference proteome</keyword>
<evidence type="ECO:0000313" key="2">
    <source>
        <dbReference type="Proteomes" id="UP001162480"/>
    </source>
</evidence>
<dbReference type="EMBL" id="OX597818">
    <property type="protein sequence ID" value="CAI9723047.1"/>
    <property type="molecule type" value="Genomic_DNA"/>
</dbReference>
<evidence type="ECO:0000313" key="1">
    <source>
        <dbReference type="EMBL" id="CAI9723047.1"/>
    </source>
</evidence>
<dbReference type="Proteomes" id="UP001162480">
    <property type="component" value="Chromosome 5"/>
</dbReference>